<reference evidence="5 6" key="1">
    <citation type="journal article" date="2014" name="BMC Genomics">
        <title>Genome sequencing of four Aureobasidium pullulans varieties: biotechnological potential, stress tolerance, and description of new species.</title>
        <authorList>
            <person name="Gostin Ar C."/>
            <person name="Ohm R.A."/>
            <person name="Kogej T."/>
            <person name="Sonjak S."/>
            <person name="Turk M."/>
            <person name="Zajc J."/>
            <person name="Zalar P."/>
            <person name="Grube M."/>
            <person name="Sun H."/>
            <person name="Han J."/>
            <person name="Sharma A."/>
            <person name="Chiniquy J."/>
            <person name="Ngan C.Y."/>
            <person name="Lipzen A."/>
            <person name="Barry K."/>
            <person name="Grigoriev I.V."/>
            <person name="Gunde-Cimerman N."/>
        </authorList>
    </citation>
    <scope>NUCLEOTIDE SEQUENCE [LARGE SCALE GENOMIC DNA]</scope>
    <source>
        <strain evidence="5 6">CBS 147.97</strain>
    </source>
</reference>
<organism evidence="5 6">
    <name type="scientific">Aureobasidium namibiae CBS 147.97</name>
    <dbReference type="NCBI Taxonomy" id="1043004"/>
    <lineage>
        <taxon>Eukaryota</taxon>
        <taxon>Fungi</taxon>
        <taxon>Dikarya</taxon>
        <taxon>Ascomycota</taxon>
        <taxon>Pezizomycotina</taxon>
        <taxon>Dothideomycetes</taxon>
        <taxon>Dothideomycetidae</taxon>
        <taxon>Dothideales</taxon>
        <taxon>Saccotheciaceae</taxon>
        <taxon>Aureobasidium</taxon>
    </lineage>
</organism>
<protein>
    <submittedName>
        <fullName evidence="5">S-adenosyl-L-methionine-dependent methyltransferase</fullName>
    </submittedName>
</protein>
<dbReference type="Proteomes" id="UP000027730">
    <property type="component" value="Unassembled WGS sequence"/>
</dbReference>
<dbReference type="GO" id="GO:0032259">
    <property type="term" value="P:methylation"/>
    <property type="evidence" value="ECO:0007669"/>
    <property type="project" value="UniProtKB-KW"/>
</dbReference>
<keyword evidence="3 5" id="KW-0808">Transferase</keyword>
<dbReference type="CDD" id="cd02440">
    <property type="entry name" value="AdoMet_MTases"/>
    <property type="match status" value="1"/>
</dbReference>
<keyword evidence="6" id="KW-1185">Reference proteome</keyword>
<evidence type="ECO:0000259" key="4">
    <source>
        <dbReference type="Pfam" id="PF08241"/>
    </source>
</evidence>
<evidence type="ECO:0000256" key="3">
    <source>
        <dbReference type="ARBA" id="ARBA00022679"/>
    </source>
</evidence>
<evidence type="ECO:0000313" key="5">
    <source>
        <dbReference type="EMBL" id="KEQ68595.1"/>
    </source>
</evidence>
<evidence type="ECO:0000256" key="2">
    <source>
        <dbReference type="ARBA" id="ARBA00022603"/>
    </source>
</evidence>
<dbReference type="InterPro" id="IPR051052">
    <property type="entry name" value="Diverse_substrate_MTase"/>
</dbReference>
<dbReference type="AlphaFoldDB" id="A0A074W656"/>
<proteinExistence type="inferred from homology"/>
<dbReference type="InterPro" id="IPR029063">
    <property type="entry name" value="SAM-dependent_MTases_sf"/>
</dbReference>
<dbReference type="InterPro" id="IPR013216">
    <property type="entry name" value="Methyltransf_11"/>
</dbReference>
<feature type="domain" description="Methyltransferase type 11" evidence="4">
    <location>
        <begin position="41"/>
        <end position="137"/>
    </location>
</feature>
<dbReference type="HOGENOM" id="CLU_049344_1_2_1"/>
<dbReference type="GeneID" id="25415915"/>
<keyword evidence="2 5" id="KW-0489">Methyltransferase</keyword>
<dbReference type="PANTHER" id="PTHR44942:SF4">
    <property type="entry name" value="METHYLTRANSFERASE TYPE 11 DOMAIN-CONTAINING PROTEIN"/>
    <property type="match status" value="1"/>
</dbReference>
<dbReference type="OrthoDB" id="10027013at2759"/>
<dbReference type="SUPFAM" id="SSF53335">
    <property type="entry name" value="S-adenosyl-L-methionine-dependent methyltransferases"/>
    <property type="match status" value="1"/>
</dbReference>
<accession>A0A074W656</accession>
<dbReference type="GO" id="GO:0008757">
    <property type="term" value="F:S-adenosylmethionine-dependent methyltransferase activity"/>
    <property type="evidence" value="ECO:0007669"/>
    <property type="project" value="InterPro"/>
</dbReference>
<evidence type="ECO:0000256" key="1">
    <source>
        <dbReference type="ARBA" id="ARBA00008361"/>
    </source>
</evidence>
<evidence type="ECO:0000313" key="6">
    <source>
        <dbReference type="Proteomes" id="UP000027730"/>
    </source>
</evidence>
<comment type="similarity">
    <text evidence="1">Belongs to the methyltransferase superfamily.</text>
</comment>
<sequence>MTTFAKTSFSAASYATFRPSYPQSLYKEVLRYHGGQRQLCVDLGCGHGVVARAMSKHFDTVTGTDPSGRMIEQAQSSTSSADYPNVSFREASAESLPFVADSSVDMMVAGQAAHWFDYAKVFAELARTVKSGGTMAFWGYKDHVFVNSPKASSIMDKYAYDHHPDLLGSYWQQPGRSIVQNLLRDVKPPSDAWEDLQRIEYEPGTNGKDDGQGTKFMDVSFKVGECKEYIRTWSSYHSWREAHPTLEGRSRGGSGDVVDELFDEIASTDPAFGSEETLVDVEWGSVLLLARKR</sequence>
<name>A0A074W656_9PEZI</name>
<dbReference type="Pfam" id="PF08241">
    <property type="entry name" value="Methyltransf_11"/>
    <property type="match status" value="1"/>
</dbReference>
<gene>
    <name evidence="5" type="ORF">M436DRAFT_76851</name>
</gene>
<dbReference type="STRING" id="1043004.A0A074W656"/>
<dbReference type="RefSeq" id="XP_013422781.1">
    <property type="nucleotide sequence ID" value="XM_013567327.1"/>
</dbReference>
<dbReference type="Gene3D" id="3.40.50.150">
    <property type="entry name" value="Vaccinia Virus protein VP39"/>
    <property type="match status" value="1"/>
</dbReference>
<dbReference type="PANTHER" id="PTHR44942">
    <property type="entry name" value="METHYLTRANSF_11 DOMAIN-CONTAINING PROTEIN"/>
    <property type="match status" value="1"/>
</dbReference>
<dbReference type="EMBL" id="KL584728">
    <property type="protein sequence ID" value="KEQ68595.1"/>
    <property type="molecule type" value="Genomic_DNA"/>
</dbReference>